<proteinExistence type="predicted"/>
<dbReference type="InterPro" id="IPR015867">
    <property type="entry name" value="N-reg_PII/ATP_PRibTrfase_C"/>
</dbReference>
<evidence type="ECO:0000256" key="5">
    <source>
        <dbReference type="ARBA" id="ARBA00023136"/>
    </source>
</evidence>
<keyword evidence="2" id="KW-1003">Cell membrane</keyword>
<feature type="domain" description="DUF2179" evidence="7">
    <location>
        <begin position="224"/>
        <end position="278"/>
    </location>
</feature>
<dbReference type="InterPro" id="IPR003740">
    <property type="entry name" value="YitT"/>
</dbReference>
<evidence type="ECO:0000256" key="1">
    <source>
        <dbReference type="ARBA" id="ARBA00004651"/>
    </source>
</evidence>
<reference evidence="8" key="2">
    <citation type="journal article" date="2021" name="Sci. Rep.">
        <title>The distribution of antibiotic resistance genes in chicken gut microbiota commensals.</title>
        <authorList>
            <person name="Juricova H."/>
            <person name="Matiasovicova J."/>
            <person name="Kubasova T."/>
            <person name="Cejkova D."/>
            <person name="Rychlik I."/>
        </authorList>
    </citation>
    <scope>NUCLEOTIDE SEQUENCE</scope>
    <source>
        <strain evidence="8">An582</strain>
    </source>
</reference>
<dbReference type="Proteomes" id="UP000705508">
    <property type="component" value="Unassembled WGS sequence"/>
</dbReference>
<protein>
    <submittedName>
        <fullName evidence="8">YitT family protein</fullName>
    </submittedName>
</protein>
<dbReference type="PIRSF" id="PIRSF006483">
    <property type="entry name" value="Membrane_protein_YitT"/>
    <property type="match status" value="1"/>
</dbReference>
<gene>
    <name evidence="8" type="ORF">H6A20_04175</name>
</gene>
<evidence type="ECO:0000313" key="8">
    <source>
        <dbReference type="EMBL" id="MBM6947863.1"/>
    </source>
</evidence>
<feature type="transmembrane region" description="Helical" evidence="6">
    <location>
        <begin position="155"/>
        <end position="173"/>
    </location>
</feature>
<dbReference type="GO" id="GO:0005886">
    <property type="term" value="C:plasma membrane"/>
    <property type="evidence" value="ECO:0007669"/>
    <property type="project" value="UniProtKB-SubCell"/>
</dbReference>
<dbReference type="EMBL" id="JACJKS010000004">
    <property type="protein sequence ID" value="MBM6947863.1"/>
    <property type="molecule type" value="Genomic_DNA"/>
</dbReference>
<comment type="subcellular location">
    <subcellularLocation>
        <location evidence="1">Cell membrane</location>
        <topology evidence="1">Multi-pass membrane protein</topology>
    </subcellularLocation>
</comment>
<dbReference type="RefSeq" id="WP_204905912.1">
    <property type="nucleotide sequence ID" value="NZ_JACJKS010000004.1"/>
</dbReference>
<dbReference type="AlphaFoldDB" id="A0A938XC09"/>
<comment type="caution">
    <text evidence="8">The sequence shown here is derived from an EMBL/GenBank/DDBJ whole genome shotgun (WGS) entry which is preliminary data.</text>
</comment>
<dbReference type="Gene3D" id="3.30.70.120">
    <property type="match status" value="1"/>
</dbReference>
<evidence type="ECO:0000256" key="2">
    <source>
        <dbReference type="ARBA" id="ARBA00022475"/>
    </source>
</evidence>
<dbReference type="Pfam" id="PF02588">
    <property type="entry name" value="YitT_membrane"/>
    <property type="match status" value="1"/>
</dbReference>
<keyword evidence="5 6" id="KW-0472">Membrane</keyword>
<organism evidence="8 9">
    <name type="scientific">Mordavella massiliensis</name>
    <dbReference type="NCBI Taxonomy" id="1871024"/>
    <lineage>
        <taxon>Bacteria</taxon>
        <taxon>Bacillati</taxon>
        <taxon>Bacillota</taxon>
        <taxon>Clostridia</taxon>
        <taxon>Eubacteriales</taxon>
        <taxon>Clostridiaceae</taxon>
        <taxon>Mordavella</taxon>
    </lineage>
</organism>
<sequence>MKFEPEKDIRRILVIVAASVIMALNIKTFVRTGDLFPGGATGLTLLFQRAARMFFHVEIPYTVLNVAINAVPVYIGFRYIGKKFTLFSGLSILLTSVLTDLMPAYVITYDTLLISVFGGMINGLVISMCLAANATTGGTDFIAIYLSEKKGVDSFNIVLGINAVILVSAGILFGWDKALYSIIFQYVSTQVLHILYKKYQQQTLLVVTNHAKNVYEAISRTSNHGATVLEGEGSYEHRERKVVYSVVSSAEQKDVVRAIREADPHAFTNVLRTEQVSGRFYFKPNE</sequence>
<evidence type="ECO:0000256" key="4">
    <source>
        <dbReference type="ARBA" id="ARBA00022989"/>
    </source>
</evidence>
<feature type="transmembrane region" description="Helical" evidence="6">
    <location>
        <begin position="112"/>
        <end position="134"/>
    </location>
</feature>
<evidence type="ECO:0000256" key="6">
    <source>
        <dbReference type="SAM" id="Phobius"/>
    </source>
</evidence>
<dbReference type="CDD" id="cd16380">
    <property type="entry name" value="YitT_C"/>
    <property type="match status" value="1"/>
</dbReference>
<feature type="transmembrane region" description="Helical" evidence="6">
    <location>
        <begin position="84"/>
        <end position="106"/>
    </location>
</feature>
<evidence type="ECO:0000259" key="7">
    <source>
        <dbReference type="Pfam" id="PF10035"/>
    </source>
</evidence>
<dbReference type="InterPro" id="IPR051461">
    <property type="entry name" value="UPF0750_membrane"/>
</dbReference>
<feature type="transmembrane region" description="Helical" evidence="6">
    <location>
        <begin position="59"/>
        <end position="77"/>
    </location>
</feature>
<feature type="transmembrane region" description="Helical" evidence="6">
    <location>
        <begin position="12"/>
        <end position="30"/>
    </location>
</feature>
<evidence type="ECO:0000256" key="3">
    <source>
        <dbReference type="ARBA" id="ARBA00022692"/>
    </source>
</evidence>
<dbReference type="PANTHER" id="PTHR33545">
    <property type="entry name" value="UPF0750 MEMBRANE PROTEIN YITT-RELATED"/>
    <property type="match status" value="1"/>
</dbReference>
<reference evidence="8" key="1">
    <citation type="submission" date="2020-08" db="EMBL/GenBank/DDBJ databases">
        <authorList>
            <person name="Cejkova D."/>
            <person name="Kubasova T."/>
            <person name="Jahodarova E."/>
            <person name="Rychlik I."/>
        </authorList>
    </citation>
    <scope>NUCLEOTIDE SEQUENCE</scope>
    <source>
        <strain evidence="8">An582</strain>
    </source>
</reference>
<evidence type="ECO:0000313" key="9">
    <source>
        <dbReference type="Proteomes" id="UP000705508"/>
    </source>
</evidence>
<dbReference type="PANTHER" id="PTHR33545:SF5">
    <property type="entry name" value="UPF0750 MEMBRANE PROTEIN YITT"/>
    <property type="match status" value="1"/>
</dbReference>
<keyword evidence="3 6" id="KW-0812">Transmembrane</keyword>
<name>A0A938XC09_9CLOT</name>
<dbReference type="InterPro" id="IPR019264">
    <property type="entry name" value="DUF2179"/>
</dbReference>
<accession>A0A938XC09</accession>
<dbReference type="Pfam" id="PF10035">
    <property type="entry name" value="DUF2179"/>
    <property type="match status" value="1"/>
</dbReference>
<keyword evidence="4 6" id="KW-1133">Transmembrane helix</keyword>